<dbReference type="OrthoDB" id="640742at2759"/>
<evidence type="ECO:0000313" key="3">
    <source>
        <dbReference type="Proteomes" id="UP000032304"/>
    </source>
</evidence>
<protein>
    <recommendedName>
        <fullName evidence="4">Caleosin</fullName>
    </recommendedName>
</protein>
<dbReference type="AlphaFoldDB" id="A0A0D2UUL3"/>
<sequence>MEDGECIATEAPKAPVTKERKIGTDLEKYIAKPYVARALQAPDVGNPDGTKGYPDNGMTVLQQHVAFFDQNNDGVVYPWETFKGIRDLGFDPFSSFVITFVINAAFSYRTLPGWVPNPLLPIYIERIHRDKHGSDSATYDTEGRFMPVNLENMFTKYALTKPDNLSLKELWQMTEGNRAAFDYLGWMASKLEWLLLYYVAKDKQGFLSKEAVRGCFDGSLFKNISKMYKDSDRKSK</sequence>
<dbReference type="STRING" id="29730.A0A0D2UUL3"/>
<dbReference type="Proteomes" id="UP000032304">
    <property type="component" value="Chromosome 11"/>
</dbReference>
<organism evidence="2 3">
    <name type="scientific">Gossypium raimondii</name>
    <name type="common">Peruvian cotton</name>
    <name type="synonym">Gossypium klotzschianum subsp. raimondii</name>
    <dbReference type="NCBI Taxonomy" id="29730"/>
    <lineage>
        <taxon>Eukaryota</taxon>
        <taxon>Viridiplantae</taxon>
        <taxon>Streptophyta</taxon>
        <taxon>Embryophyta</taxon>
        <taxon>Tracheophyta</taxon>
        <taxon>Spermatophyta</taxon>
        <taxon>Magnoliopsida</taxon>
        <taxon>eudicotyledons</taxon>
        <taxon>Gunneridae</taxon>
        <taxon>Pentapetalae</taxon>
        <taxon>rosids</taxon>
        <taxon>malvids</taxon>
        <taxon>Malvales</taxon>
        <taxon>Malvaceae</taxon>
        <taxon>Malvoideae</taxon>
        <taxon>Gossypium</taxon>
    </lineage>
</organism>
<dbReference type="KEGG" id="gra:105777529"/>
<dbReference type="GO" id="GO:0005509">
    <property type="term" value="F:calcium ion binding"/>
    <property type="evidence" value="ECO:0007669"/>
    <property type="project" value="TreeGrafter"/>
</dbReference>
<proteinExistence type="inferred from homology"/>
<dbReference type="PANTHER" id="PTHR31495:SF23">
    <property type="entry name" value="PEROXYGENASE-LIKE"/>
    <property type="match status" value="1"/>
</dbReference>
<keyword evidence="3" id="KW-1185">Reference proteome</keyword>
<dbReference type="OMA" id="GTTENKW"/>
<dbReference type="GO" id="GO:0004497">
    <property type="term" value="F:monooxygenase activity"/>
    <property type="evidence" value="ECO:0007669"/>
    <property type="project" value="TreeGrafter"/>
</dbReference>
<dbReference type="PANTHER" id="PTHR31495">
    <property type="entry name" value="PEROXYGENASE 3-RELATED"/>
    <property type="match status" value="1"/>
</dbReference>
<dbReference type="Pfam" id="PF05042">
    <property type="entry name" value="Caleosin"/>
    <property type="match status" value="1"/>
</dbReference>
<dbReference type="eggNOG" id="ENOG502QQD0">
    <property type="taxonomic scope" value="Eukaryota"/>
</dbReference>
<evidence type="ECO:0000256" key="1">
    <source>
        <dbReference type="ARBA" id="ARBA00006765"/>
    </source>
</evidence>
<gene>
    <name evidence="2" type="ORF">B456_011G178600</name>
</gene>
<dbReference type="EMBL" id="CM001750">
    <property type="protein sequence ID" value="KJB72439.1"/>
    <property type="molecule type" value="Genomic_DNA"/>
</dbReference>
<reference evidence="2 3" key="1">
    <citation type="journal article" date="2012" name="Nature">
        <title>Repeated polyploidization of Gossypium genomes and the evolution of spinnable cotton fibres.</title>
        <authorList>
            <person name="Paterson A.H."/>
            <person name="Wendel J.F."/>
            <person name="Gundlach H."/>
            <person name="Guo H."/>
            <person name="Jenkins J."/>
            <person name="Jin D."/>
            <person name="Llewellyn D."/>
            <person name="Showmaker K.C."/>
            <person name="Shu S."/>
            <person name="Udall J."/>
            <person name="Yoo M.J."/>
            <person name="Byers R."/>
            <person name="Chen W."/>
            <person name="Doron-Faigenboim A."/>
            <person name="Duke M.V."/>
            <person name="Gong L."/>
            <person name="Grimwood J."/>
            <person name="Grover C."/>
            <person name="Grupp K."/>
            <person name="Hu G."/>
            <person name="Lee T.H."/>
            <person name="Li J."/>
            <person name="Lin L."/>
            <person name="Liu T."/>
            <person name="Marler B.S."/>
            <person name="Page J.T."/>
            <person name="Roberts A.W."/>
            <person name="Romanel E."/>
            <person name="Sanders W.S."/>
            <person name="Szadkowski E."/>
            <person name="Tan X."/>
            <person name="Tang H."/>
            <person name="Xu C."/>
            <person name="Wang J."/>
            <person name="Wang Z."/>
            <person name="Zhang D."/>
            <person name="Zhang L."/>
            <person name="Ashrafi H."/>
            <person name="Bedon F."/>
            <person name="Bowers J.E."/>
            <person name="Brubaker C.L."/>
            <person name="Chee P.W."/>
            <person name="Das S."/>
            <person name="Gingle A.R."/>
            <person name="Haigler C.H."/>
            <person name="Harker D."/>
            <person name="Hoffmann L.V."/>
            <person name="Hovav R."/>
            <person name="Jones D.C."/>
            <person name="Lemke C."/>
            <person name="Mansoor S."/>
            <person name="ur Rahman M."/>
            <person name="Rainville L.N."/>
            <person name="Rambani A."/>
            <person name="Reddy U.K."/>
            <person name="Rong J.K."/>
            <person name="Saranga Y."/>
            <person name="Scheffler B.E."/>
            <person name="Scheffler J.A."/>
            <person name="Stelly D.M."/>
            <person name="Triplett B.A."/>
            <person name="Van Deynze A."/>
            <person name="Vaslin M.F."/>
            <person name="Waghmare V.N."/>
            <person name="Walford S.A."/>
            <person name="Wright R.J."/>
            <person name="Zaki E.A."/>
            <person name="Zhang T."/>
            <person name="Dennis E.S."/>
            <person name="Mayer K.F."/>
            <person name="Peterson D.G."/>
            <person name="Rokhsar D.S."/>
            <person name="Wang X."/>
            <person name="Schmutz J."/>
        </authorList>
    </citation>
    <scope>NUCLEOTIDE SEQUENCE [LARGE SCALE GENOMIC DNA]</scope>
</reference>
<evidence type="ECO:0000313" key="2">
    <source>
        <dbReference type="EMBL" id="KJB72439.1"/>
    </source>
</evidence>
<dbReference type="InterPro" id="IPR007736">
    <property type="entry name" value="Caleosin-related"/>
</dbReference>
<comment type="similarity">
    <text evidence="1">Belongs to the caleosin family.</text>
</comment>
<name>A0A0D2UUL3_GOSRA</name>
<evidence type="ECO:0008006" key="4">
    <source>
        <dbReference type="Google" id="ProtNLM"/>
    </source>
</evidence>
<dbReference type="Gramene" id="KJB72439">
    <property type="protein sequence ID" value="KJB72439"/>
    <property type="gene ID" value="B456_011G178600"/>
</dbReference>
<accession>A0A0D2UUL3</accession>